<proteinExistence type="predicted"/>
<name>A0A9Q0PAR3_SALVM</name>
<evidence type="ECO:0000313" key="4">
    <source>
        <dbReference type="Proteomes" id="UP001151529"/>
    </source>
</evidence>
<feature type="domain" description="Wall-associated receptor kinase C-terminal" evidence="2">
    <location>
        <begin position="149"/>
        <end position="233"/>
    </location>
</feature>
<comment type="caution">
    <text evidence="3">The sequence shown here is derived from an EMBL/GenBank/DDBJ whole genome shotgun (WGS) entry which is preliminary data.</text>
</comment>
<keyword evidence="1" id="KW-0325">Glycoprotein</keyword>
<gene>
    <name evidence="3" type="ORF">OIU85_007980</name>
</gene>
<keyword evidence="4" id="KW-1185">Reference proteome</keyword>
<evidence type="ECO:0000313" key="3">
    <source>
        <dbReference type="EMBL" id="KAJ6684344.1"/>
    </source>
</evidence>
<reference evidence="3" key="1">
    <citation type="submission" date="2022-11" db="EMBL/GenBank/DDBJ databases">
        <authorList>
            <person name="Hyden B.L."/>
            <person name="Feng K."/>
            <person name="Yates T."/>
            <person name="Jawdy S."/>
            <person name="Smart L.B."/>
            <person name="Muchero W."/>
        </authorList>
    </citation>
    <scope>NUCLEOTIDE SEQUENCE</scope>
    <source>
        <tissue evidence="3">Shoot tip</tissue>
    </source>
</reference>
<dbReference type="PANTHER" id="PTHR33138">
    <property type="entry name" value="OS01G0690200 PROTEIN"/>
    <property type="match status" value="1"/>
</dbReference>
<dbReference type="InterPro" id="IPR032872">
    <property type="entry name" value="WAK_assoc_C"/>
</dbReference>
<dbReference type="OrthoDB" id="4062651at2759"/>
<reference evidence="3" key="2">
    <citation type="journal article" date="2023" name="Int. J. Mol. Sci.">
        <title>De Novo Assembly and Annotation of 11 Diverse Shrub Willow (Salix) Genomes Reveals Novel Gene Organization in Sex-Linked Regions.</title>
        <authorList>
            <person name="Hyden B."/>
            <person name="Feng K."/>
            <person name="Yates T.B."/>
            <person name="Jawdy S."/>
            <person name="Cereghino C."/>
            <person name="Smart L.B."/>
            <person name="Muchero W."/>
        </authorList>
    </citation>
    <scope>NUCLEOTIDE SEQUENCE [LARGE SCALE GENOMIC DNA]</scope>
    <source>
        <tissue evidence="3">Shoot tip</tissue>
    </source>
</reference>
<accession>A0A9Q0PAR3</accession>
<evidence type="ECO:0000256" key="1">
    <source>
        <dbReference type="ARBA" id="ARBA00023180"/>
    </source>
</evidence>
<protein>
    <recommendedName>
        <fullName evidence="2">Wall-associated receptor kinase C-terminal domain-containing protein</fullName>
    </recommendedName>
</protein>
<dbReference type="Pfam" id="PF14380">
    <property type="entry name" value="WAK_assoc"/>
    <property type="match status" value="1"/>
</dbReference>
<dbReference type="Proteomes" id="UP001151529">
    <property type="component" value="Chromosome 17"/>
</dbReference>
<sequence>MLIYASPPAIGLKLLSLDITIHVQSIFYFSTDSRLEFRVLVIFFRDPIGLITVAILGSSSVAEAKIRRSQSCDRLANYLASITSRGLTMFPEQITQNIYVLLSFPTPLEFRFRSCCVTLYYGCPSPSPPGFLAQFTSNIYDTDMMGYSISRNASSLISYLTTCNNSVIVPARQSTILPIPGNPNIAQLLAAINQGLELVWSANDSLCDTCKSSGGQCGCNQTTKAFTCYRADGF</sequence>
<dbReference type="EMBL" id="JAPFFL010000013">
    <property type="protein sequence ID" value="KAJ6684344.1"/>
    <property type="molecule type" value="Genomic_DNA"/>
</dbReference>
<dbReference type="AlphaFoldDB" id="A0A9Q0PAR3"/>
<organism evidence="3 4">
    <name type="scientific">Salix viminalis</name>
    <name type="common">Common osier</name>
    <name type="synonym">Basket willow</name>
    <dbReference type="NCBI Taxonomy" id="40686"/>
    <lineage>
        <taxon>Eukaryota</taxon>
        <taxon>Viridiplantae</taxon>
        <taxon>Streptophyta</taxon>
        <taxon>Embryophyta</taxon>
        <taxon>Tracheophyta</taxon>
        <taxon>Spermatophyta</taxon>
        <taxon>Magnoliopsida</taxon>
        <taxon>eudicotyledons</taxon>
        <taxon>Gunneridae</taxon>
        <taxon>Pentapetalae</taxon>
        <taxon>rosids</taxon>
        <taxon>fabids</taxon>
        <taxon>Malpighiales</taxon>
        <taxon>Salicaceae</taxon>
        <taxon>Saliceae</taxon>
        <taxon>Salix</taxon>
    </lineage>
</organism>
<dbReference type="PANTHER" id="PTHR33138:SF72">
    <property type="entry name" value="WALL-ASSOCIATED RECEPTOR KINASE CARBOXY-TERMINAL PROTEIN"/>
    <property type="match status" value="1"/>
</dbReference>
<evidence type="ECO:0000259" key="2">
    <source>
        <dbReference type="Pfam" id="PF14380"/>
    </source>
</evidence>